<protein>
    <submittedName>
        <fullName evidence="1">Uncharacterized protein</fullName>
    </submittedName>
</protein>
<dbReference type="EMBL" id="JAAIUW010000008">
    <property type="protein sequence ID" value="KAF7821183.1"/>
    <property type="molecule type" value="Genomic_DNA"/>
</dbReference>
<evidence type="ECO:0000313" key="1">
    <source>
        <dbReference type="EMBL" id="KAF7821183.1"/>
    </source>
</evidence>
<comment type="caution">
    <text evidence="1">The sequence shown here is derived from an EMBL/GenBank/DDBJ whole genome shotgun (WGS) entry which is preliminary data.</text>
</comment>
<sequence length="185" mass="20287">MSAAPFGLAVGCFVRAFGWLSVVLMGGVSVLSIGAPEPLPILVLPRTGQLYTCNSIFPSRLKFSESCSRGEAQSAENLATSYPILTPEYKITLEFGRDSQAQDKKINKILLLRSSGWIENEITCDGLRRGLAAVSTPFDDSGELSDGERQPPMQAFSERFKNEQEGPMYFLGQKLQIRGKAEISF</sequence>
<accession>A0A834TFE9</accession>
<reference evidence="1" key="1">
    <citation type="submission" date="2020-09" db="EMBL/GenBank/DDBJ databases">
        <title>Genome-Enabled Discovery of Anthraquinone Biosynthesis in Senna tora.</title>
        <authorList>
            <person name="Kang S.-H."/>
            <person name="Pandey R.P."/>
            <person name="Lee C.-M."/>
            <person name="Sim J.-S."/>
            <person name="Jeong J.-T."/>
            <person name="Choi B.-S."/>
            <person name="Jung M."/>
            <person name="Ginzburg D."/>
            <person name="Zhao K."/>
            <person name="Won S.Y."/>
            <person name="Oh T.-J."/>
            <person name="Yu Y."/>
            <person name="Kim N.-H."/>
            <person name="Lee O.R."/>
            <person name="Lee T.-H."/>
            <person name="Bashyal P."/>
            <person name="Kim T.-S."/>
            <person name="Lee W.-H."/>
            <person name="Kawkins C."/>
            <person name="Kim C.-K."/>
            <person name="Kim J.S."/>
            <person name="Ahn B.O."/>
            <person name="Rhee S.Y."/>
            <person name="Sohng J.K."/>
        </authorList>
    </citation>
    <scope>NUCLEOTIDE SEQUENCE</scope>
    <source>
        <tissue evidence="1">Leaf</tissue>
    </source>
</reference>
<dbReference type="Proteomes" id="UP000634136">
    <property type="component" value="Unassembled WGS sequence"/>
</dbReference>
<gene>
    <name evidence="1" type="ORF">G2W53_026638</name>
</gene>
<proteinExistence type="predicted"/>
<organism evidence="1 2">
    <name type="scientific">Senna tora</name>
    <dbReference type="NCBI Taxonomy" id="362788"/>
    <lineage>
        <taxon>Eukaryota</taxon>
        <taxon>Viridiplantae</taxon>
        <taxon>Streptophyta</taxon>
        <taxon>Embryophyta</taxon>
        <taxon>Tracheophyta</taxon>
        <taxon>Spermatophyta</taxon>
        <taxon>Magnoliopsida</taxon>
        <taxon>eudicotyledons</taxon>
        <taxon>Gunneridae</taxon>
        <taxon>Pentapetalae</taxon>
        <taxon>rosids</taxon>
        <taxon>fabids</taxon>
        <taxon>Fabales</taxon>
        <taxon>Fabaceae</taxon>
        <taxon>Caesalpinioideae</taxon>
        <taxon>Cassia clade</taxon>
        <taxon>Senna</taxon>
    </lineage>
</organism>
<name>A0A834TFE9_9FABA</name>
<evidence type="ECO:0000313" key="2">
    <source>
        <dbReference type="Proteomes" id="UP000634136"/>
    </source>
</evidence>
<keyword evidence="2" id="KW-1185">Reference proteome</keyword>
<dbReference type="AlphaFoldDB" id="A0A834TFE9"/>